<sequence>MVLGYKLFQDVILVLQLEKLKVVFHMSLINDLFRLKIWETESPLFCYFFTVACVYSWCAESIKVE</sequence>
<proteinExistence type="predicted"/>
<reference evidence="2" key="1">
    <citation type="submission" date="2016-06" db="EMBL/GenBank/DDBJ databases">
        <title>Parallel loss of symbiosis genes in relatives of nitrogen-fixing non-legume Parasponia.</title>
        <authorList>
            <person name="Van Velzen R."/>
            <person name="Holmer R."/>
            <person name="Bu F."/>
            <person name="Rutten L."/>
            <person name="Van Zeijl A."/>
            <person name="Liu W."/>
            <person name="Santuari L."/>
            <person name="Cao Q."/>
            <person name="Sharma T."/>
            <person name="Shen D."/>
            <person name="Roswanjaya Y."/>
            <person name="Wardhani T."/>
            <person name="Kalhor M.S."/>
            <person name="Jansen J."/>
            <person name="Van den Hoogen J."/>
            <person name="Gungor B."/>
            <person name="Hartog M."/>
            <person name="Hontelez J."/>
            <person name="Verver J."/>
            <person name="Yang W.-C."/>
            <person name="Schijlen E."/>
            <person name="Repin R."/>
            <person name="Schilthuizen M."/>
            <person name="Schranz E."/>
            <person name="Heidstra R."/>
            <person name="Miyata K."/>
            <person name="Fedorova E."/>
            <person name="Kohlen W."/>
            <person name="Bisseling T."/>
            <person name="Smit S."/>
            <person name="Geurts R."/>
        </authorList>
    </citation>
    <scope>NUCLEOTIDE SEQUENCE [LARGE SCALE GENOMIC DNA]</scope>
    <source>
        <strain evidence="2">cv. WU1-14</strain>
    </source>
</reference>
<organism evidence="1 2">
    <name type="scientific">Parasponia andersonii</name>
    <name type="common">Sponia andersonii</name>
    <dbReference type="NCBI Taxonomy" id="3476"/>
    <lineage>
        <taxon>Eukaryota</taxon>
        <taxon>Viridiplantae</taxon>
        <taxon>Streptophyta</taxon>
        <taxon>Embryophyta</taxon>
        <taxon>Tracheophyta</taxon>
        <taxon>Spermatophyta</taxon>
        <taxon>Magnoliopsida</taxon>
        <taxon>eudicotyledons</taxon>
        <taxon>Gunneridae</taxon>
        <taxon>Pentapetalae</taxon>
        <taxon>rosids</taxon>
        <taxon>fabids</taxon>
        <taxon>Rosales</taxon>
        <taxon>Cannabaceae</taxon>
        <taxon>Parasponia</taxon>
    </lineage>
</organism>
<evidence type="ECO:0000313" key="2">
    <source>
        <dbReference type="Proteomes" id="UP000237105"/>
    </source>
</evidence>
<dbReference type="EMBL" id="JXTB01000023">
    <property type="protein sequence ID" value="PON75519.1"/>
    <property type="molecule type" value="Genomic_DNA"/>
</dbReference>
<protein>
    <submittedName>
        <fullName evidence="1">Uncharacterized protein</fullName>
    </submittedName>
</protein>
<evidence type="ECO:0000313" key="1">
    <source>
        <dbReference type="EMBL" id="PON75519.1"/>
    </source>
</evidence>
<gene>
    <name evidence="1" type="ORF">PanWU01x14_041440</name>
</gene>
<comment type="caution">
    <text evidence="1">The sequence shown here is derived from an EMBL/GenBank/DDBJ whole genome shotgun (WGS) entry which is preliminary data.</text>
</comment>
<accession>A0A2P5DQI2</accession>
<dbReference type="AlphaFoldDB" id="A0A2P5DQI2"/>
<name>A0A2P5DQI2_PARAD</name>
<dbReference type="Proteomes" id="UP000237105">
    <property type="component" value="Unassembled WGS sequence"/>
</dbReference>
<keyword evidence="2" id="KW-1185">Reference proteome</keyword>